<keyword evidence="6" id="KW-0812">Transmembrane</keyword>
<dbReference type="EMBL" id="LT629695">
    <property type="protein sequence ID" value="SDH31938.1"/>
    <property type="molecule type" value="Genomic_DNA"/>
</dbReference>
<accession>A0A1G8BFJ5</accession>
<gene>
    <name evidence="10" type="ORF">SAMN04489720_0929</name>
</gene>
<keyword evidence="1" id="KW-0134">Cell wall</keyword>
<dbReference type="SUPFAM" id="SSF74853">
    <property type="entry name" value="Lamin A/C globular tail domain"/>
    <property type="match status" value="3"/>
</dbReference>
<reference evidence="11" key="1">
    <citation type="submission" date="2016-10" db="EMBL/GenBank/DDBJ databases">
        <authorList>
            <person name="Varghese N."/>
            <person name="Submissions S."/>
        </authorList>
    </citation>
    <scope>NUCLEOTIDE SEQUENCE [LARGE SCALE GENOMIC DNA]</scope>
    <source>
        <strain evidence="11">DSM 22002</strain>
    </source>
</reference>
<feature type="region of interest" description="Disordered" evidence="5">
    <location>
        <begin position="720"/>
        <end position="759"/>
    </location>
</feature>
<dbReference type="OrthoDB" id="5380360at2"/>
<feature type="signal peptide" evidence="7">
    <location>
        <begin position="1"/>
        <end position="27"/>
    </location>
</feature>
<dbReference type="AlphaFoldDB" id="A0A1G8BFJ5"/>
<dbReference type="NCBIfam" id="TIGR01167">
    <property type="entry name" value="LPXTG_anchor"/>
    <property type="match status" value="1"/>
</dbReference>
<dbReference type="InterPro" id="IPR036415">
    <property type="entry name" value="Lamin_tail_dom_sf"/>
</dbReference>
<dbReference type="InterPro" id="IPR001322">
    <property type="entry name" value="Lamin_tail_dom"/>
</dbReference>
<dbReference type="STRING" id="399736.SAMN04489720_0929"/>
<feature type="transmembrane region" description="Helical" evidence="6">
    <location>
        <begin position="765"/>
        <end position="784"/>
    </location>
</feature>
<evidence type="ECO:0000256" key="5">
    <source>
        <dbReference type="SAM" id="MobiDB-lite"/>
    </source>
</evidence>
<evidence type="ECO:0000259" key="9">
    <source>
        <dbReference type="PROSITE" id="PS51841"/>
    </source>
</evidence>
<evidence type="ECO:0000256" key="4">
    <source>
        <dbReference type="ARBA" id="ARBA00023088"/>
    </source>
</evidence>
<keyword evidence="3 7" id="KW-0732">Signal</keyword>
<organism evidence="10 11">
    <name type="scientific">Agrococcus jejuensis</name>
    <dbReference type="NCBI Taxonomy" id="399736"/>
    <lineage>
        <taxon>Bacteria</taxon>
        <taxon>Bacillati</taxon>
        <taxon>Actinomycetota</taxon>
        <taxon>Actinomycetes</taxon>
        <taxon>Micrococcales</taxon>
        <taxon>Microbacteriaceae</taxon>
        <taxon>Agrococcus</taxon>
    </lineage>
</organism>
<feature type="compositionally biased region" description="Pro residues" evidence="5">
    <location>
        <begin position="725"/>
        <end position="743"/>
    </location>
</feature>
<evidence type="ECO:0000256" key="3">
    <source>
        <dbReference type="ARBA" id="ARBA00022729"/>
    </source>
</evidence>
<feature type="domain" description="LTD" evidence="9">
    <location>
        <begin position="147"/>
        <end position="259"/>
    </location>
</feature>
<evidence type="ECO:0000256" key="6">
    <source>
        <dbReference type="SAM" id="Phobius"/>
    </source>
</evidence>
<name>A0A1G8BFJ5_9MICO</name>
<dbReference type="Pfam" id="PF00746">
    <property type="entry name" value="Gram_pos_anchor"/>
    <property type="match status" value="1"/>
</dbReference>
<feature type="domain" description="Gram-positive cocci surface proteins LPxTG" evidence="8">
    <location>
        <begin position="757"/>
        <end position="791"/>
    </location>
</feature>
<dbReference type="Proteomes" id="UP000198822">
    <property type="component" value="Chromosome I"/>
</dbReference>
<dbReference type="PROSITE" id="PS51841">
    <property type="entry name" value="LTD"/>
    <property type="match status" value="3"/>
</dbReference>
<dbReference type="Gene3D" id="2.60.40.1260">
    <property type="entry name" value="Lamin Tail domain"/>
    <property type="match status" value="3"/>
</dbReference>
<keyword evidence="6" id="KW-1133">Transmembrane helix</keyword>
<evidence type="ECO:0000313" key="11">
    <source>
        <dbReference type="Proteomes" id="UP000198822"/>
    </source>
</evidence>
<keyword evidence="4" id="KW-0572">Peptidoglycan-anchor</keyword>
<evidence type="ECO:0000256" key="1">
    <source>
        <dbReference type="ARBA" id="ARBA00022512"/>
    </source>
</evidence>
<keyword evidence="6" id="KW-0472">Membrane</keyword>
<feature type="chain" id="PRO_5009243056" evidence="7">
    <location>
        <begin position="28"/>
        <end position="791"/>
    </location>
</feature>
<proteinExistence type="predicted"/>
<dbReference type="InterPro" id="IPR019931">
    <property type="entry name" value="LPXTG_anchor"/>
</dbReference>
<dbReference type="RefSeq" id="WP_092502869.1">
    <property type="nucleotide sequence ID" value="NZ_LT629695.1"/>
</dbReference>
<feature type="domain" description="LTD" evidence="9">
    <location>
        <begin position="275"/>
        <end position="382"/>
    </location>
</feature>
<evidence type="ECO:0000256" key="7">
    <source>
        <dbReference type="SAM" id="SignalP"/>
    </source>
</evidence>
<evidence type="ECO:0000313" key="10">
    <source>
        <dbReference type="EMBL" id="SDH31938.1"/>
    </source>
</evidence>
<evidence type="ECO:0000259" key="8">
    <source>
        <dbReference type="PROSITE" id="PS50847"/>
    </source>
</evidence>
<keyword evidence="11" id="KW-1185">Reference proteome</keyword>
<dbReference type="PROSITE" id="PS50847">
    <property type="entry name" value="GRAM_POS_ANCHORING"/>
    <property type="match status" value="1"/>
</dbReference>
<evidence type="ECO:0000256" key="2">
    <source>
        <dbReference type="ARBA" id="ARBA00022525"/>
    </source>
</evidence>
<protein>
    <submittedName>
        <fullName evidence="10">LPXTG-motif cell wall anchor domain-containing protein</fullName>
    </submittedName>
</protein>
<feature type="domain" description="LTD" evidence="9">
    <location>
        <begin position="17"/>
        <end position="126"/>
    </location>
</feature>
<sequence>MHKRVLSVAALTAVALGSVTVATPAFAADSDIRINEVLSNPPAGYAFEDFVELTNAGAEPVDVSGWILRDSVDTNALVIPDATVIAPGEYLVLRPDVPGGFGLGGTDAARIFTSDGTFVDGYSWTAHVRSNGRMPDGTGAFVATFPTPGAANATEPPAPEEAPEVVINEVLSRSEVDGYADFIELMNVGTTPADLTGWTLGDSDLTNVVAIPAGTTLAPGALLVIEPDAGADGFGLGGTDAARLVDADGAEVDRVDWTGHAESIGRLPDGIGAFAPAEPTPAYPNVERAIDSPVVINEVDTNGPEGDYVELANLDTTNPVDISGWTITDSGPATLTIPEGTEIESGGLWFTATEPSFGLSGNDRVVVRDAEGAVIAAYGWTGGHSPTSFGRCPDMTGPWGDTAQSTPGTANRCGDLPEVDAQPWPFGQTVADAIAPNTFGDDTSGLDLGPDGTLWVVNNGLGELYAMTATDGVYAVDATWTMTYPDGSGLPDSEGVSVVDDGSLLVATERNDDASDVSRPSILRIVAGAEGVSPATHEWNLSGITGPIGANGGPEAVEWISDADAVRLGVVGADGQPYDPAAFGPHLGGIAAVAVESTGLIHLVVLEEDGGITLLQTAQPDADVRSVMSLDWRDGGNELWALCDEVCGNRSSQYAFVDGVLGVQAIYAPPAAMNPSFTNEGLAIQWCEANPAAVPTVLWASDSAHDGISLRMAAGDDCVAAEPEPSQPAPTDPTPTAPTPTTPPVAGDEADDQGGTLPQTGSEGAFGFVALALLLMAAGAVLVGRRAVARD</sequence>
<keyword evidence="2" id="KW-0964">Secreted</keyword>
<dbReference type="Pfam" id="PF00932">
    <property type="entry name" value="LTD"/>
    <property type="match status" value="3"/>
</dbReference>